<dbReference type="SUPFAM" id="SSF50998">
    <property type="entry name" value="Quinoprotein alcohol dehydrogenase-like"/>
    <property type="match status" value="1"/>
</dbReference>
<dbReference type="Proteomes" id="UP000216429">
    <property type="component" value="Unassembled WGS sequence"/>
</dbReference>
<dbReference type="EMBL" id="NEVU01000001">
    <property type="protein sequence ID" value="OZI77537.1"/>
    <property type="molecule type" value="Genomic_DNA"/>
</dbReference>
<feature type="domain" description="Pyrrolo-quinoline quinone repeat" evidence="5">
    <location>
        <begin position="169"/>
        <end position="484"/>
    </location>
</feature>
<keyword evidence="3" id="KW-0560">Oxidoreductase</keyword>
<sequence length="700" mass="74282">MTAVAGKSHVAAYGLAIVLAVSGVVLGIGGVRLALLGGSWYYVVTGVALVASGVLLWHRNAWSAWLYAATLAATMLWSLLQVGLDFWGLLARLAFLCLLGLGFWLPPVVRSLARGPRSNRAARLITAIFLLLFGILVMASLLQGDPVSPREILPAVVAHAQPMQSDGEWPGDPQGTRFSPLTPIGPGNVAALQVAWTYQGEDGEDARSFEIAPLKVGDSLYLCASGLVALDADTGQLRWRHRDEQRGATPACRGLAYYRVPGMAAGAVCAARLYATTDDARLIAVDARSGRPCRSFGGQGQIDLNPAVPLPGQRYMGSAPRVVQGKVVVAGWQRDARSAGESAGALRAFDAATGQPAWSFSPVTPDGQPALLGLAHAGAPLSVDEALGVIYLPTANAMPDYYGRDATRAGSALRYSSAVIALDARNGQERWVFQTTPHDVWSGDQAAQPTLLDVRYEGRRLPVLIQATRRGQLFLLDRRDGRPLRLSIPLEPMGPEGEEAMWGLTPFDQLWCRVRQRAAGKDVSSATFLKLPGTLAPSSWGGVAADPERGLMVLSWAPGTAVRGQDPLVSPLGMSCTAPPHNYLTGVDLNDGQVLWNTRLGSAFEAAWPLAGMRTLPPAGALITRAGLVFLATGQEQALRAVDLRSGDVLWKSRLPGGSQATPLTYQTAAGRQFVLVATARALPRGGVQGARLTAFALPR</sequence>
<keyword evidence="4" id="KW-0472">Membrane</keyword>
<comment type="caution">
    <text evidence="6">The sequence shown here is derived from an EMBL/GenBank/DDBJ whole genome shotgun (WGS) entry which is preliminary data.</text>
</comment>
<keyword evidence="4" id="KW-0812">Transmembrane</keyword>
<dbReference type="GO" id="GO:0008876">
    <property type="term" value="F:quinoprotein glucose dehydrogenase activity"/>
    <property type="evidence" value="ECO:0007669"/>
    <property type="project" value="TreeGrafter"/>
</dbReference>
<evidence type="ECO:0000313" key="7">
    <source>
        <dbReference type="Proteomes" id="UP000216429"/>
    </source>
</evidence>
<keyword evidence="4" id="KW-1133">Transmembrane helix</keyword>
<reference evidence="7" key="1">
    <citation type="submission" date="2017-05" db="EMBL/GenBank/DDBJ databases">
        <title>Complete and WGS of Bordetella genogroups.</title>
        <authorList>
            <person name="Spilker T."/>
            <person name="Lipuma J."/>
        </authorList>
    </citation>
    <scope>NUCLEOTIDE SEQUENCE [LARGE SCALE GENOMIC DNA]</scope>
    <source>
        <strain evidence="7">AU6712</strain>
    </source>
</reference>
<evidence type="ECO:0000259" key="5">
    <source>
        <dbReference type="Pfam" id="PF01011"/>
    </source>
</evidence>
<keyword evidence="7" id="KW-1185">Reference proteome</keyword>
<dbReference type="PANTHER" id="PTHR32303">
    <property type="entry name" value="QUINOPROTEIN ALCOHOL DEHYDROGENASE (CYTOCHROME C)"/>
    <property type="match status" value="1"/>
</dbReference>
<dbReference type="RefSeq" id="WP_094810248.1">
    <property type="nucleotide sequence ID" value="NZ_NEVU01000001.1"/>
</dbReference>
<dbReference type="InterPro" id="IPR011047">
    <property type="entry name" value="Quinoprotein_ADH-like_sf"/>
</dbReference>
<dbReference type="AlphaFoldDB" id="A0A261VUP0"/>
<feature type="transmembrane region" description="Helical" evidence="4">
    <location>
        <begin position="40"/>
        <end position="57"/>
    </location>
</feature>
<name>A0A261VUP0_9BORD</name>
<feature type="transmembrane region" description="Helical" evidence="4">
    <location>
        <begin position="121"/>
        <end position="142"/>
    </location>
</feature>
<feature type="transmembrane region" description="Helical" evidence="4">
    <location>
        <begin position="12"/>
        <end position="34"/>
    </location>
</feature>
<feature type="transmembrane region" description="Helical" evidence="4">
    <location>
        <begin position="64"/>
        <end position="80"/>
    </location>
</feature>
<accession>A0A261VUP0</accession>
<gene>
    <name evidence="6" type="ORF">CAL22_03070</name>
</gene>
<dbReference type="Gene3D" id="2.140.10.10">
    <property type="entry name" value="Quinoprotein alcohol dehydrogenase-like superfamily"/>
    <property type="match status" value="1"/>
</dbReference>
<evidence type="ECO:0000256" key="2">
    <source>
        <dbReference type="ARBA" id="ARBA00008156"/>
    </source>
</evidence>
<proteinExistence type="inferred from homology"/>
<dbReference type="OrthoDB" id="9794322at2"/>
<organism evidence="6 7">
    <name type="scientific">Bordetella genomosp. 12</name>
    <dbReference type="NCBI Taxonomy" id="463035"/>
    <lineage>
        <taxon>Bacteria</taxon>
        <taxon>Pseudomonadati</taxon>
        <taxon>Pseudomonadota</taxon>
        <taxon>Betaproteobacteria</taxon>
        <taxon>Burkholderiales</taxon>
        <taxon>Alcaligenaceae</taxon>
        <taxon>Bordetella</taxon>
    </lineage>
</organism>
<dbReference type="SMART" id="SM00564">
    <property type="entry name" value="PQQ"/>
    <property type="match status" value="5"/>
</dbReference>
<dbReference type="InterPro" id="IPR002372">
    <property type="entry name" value="PQQ_rpt_dom"/>
</dbReference>
<comment type="similarity">
    <text evidence="2">Belongs to the bacterial PQQ dehydrogenase family.</text>
</comment>
<evidence type="ECO:0000313" key="6">
    <source>
        <dbReference type="EMBL" id="OZI77537.1"/>
    </source>
</evidence>
<dbReference type="PANTHER" id="PTHR32303:SF4">
    <property type="entry name" value="QUINOPROTEIN GLUCOSE DEHYDROGENASE"/>
    <property type="match status" value="1"/>
</dbReference>
<evidence type="ECO:0000256" key="1">
    <source>
        <dbReference type="ARBA" id="ARBA00001931"/>
    </source>
</evidence>
<protein>
    <submittedName>
        <fullName evidence="6">Dehydrogenase</fullName>
    </submittedName>
</protein>
<evidence type="ECO:0000256" key="4">
    <source>
        <dbReference type="SAM" id="Phobius"/>
    </source>
</evidence>
<comment type="cofactor">
    <cofactor evidence="1">
        <name>pyrroloquinoline quinone</name>
        <dbReference type="ChEBI" id="CHEBI:58442"/>
    </cofactor>
</comment>
<dbReference type="Pfam" id="PF01011">
    <property type="entry name" value="PQQ"/>
    <property type="match status" value="2"/>
</dbReference>
<feature type="transmembrane region" description="Helical" evidence="4">
    <location>
        <begin position="86"/>
        <end position="109"/>
    </location>
</feature>
<dbReference type="InterPro" id="IPR018391">
    <property type="entry name" value="PQQ_b-propeller_rpt"/>
</dbReference>
<evidence type="ECO:0000256" key="3">
    <source>
        <dbReference type="ARBA" id="ARBA00023002"/>
    </source>
</evidence>
<feature type="domain" description="Pyrrolo-quinoline quinone repeat" evidence="5">
    <location>
        <begin position="564"/>
        <end position="675"/>
    </location>
</feature>